<evidence type="ECO:0000256" key="14">
    <source>
        <dbReference type="RuleBase" id="RU004241"/>
    </source>
</evidence>
<reference evidence="18" key="1">
    <citation type="submission" date="2025-08" db="UniProtKB">
        <authorList>
            <consortium name="RefSeq"/>
        </authorList>
    </citation>
    <scope>IDENTIFICATION</scope>
</reference>
<keyword evidence="6 11" id="KW-0106">Calcium</keyword>
<feature type="disulfide bond" evidence="13">
    <location>
        <begin position="65"/>
        <end position="70"/>
    </location>
</feature>
<evidence type="ECO:0000313" key="17">
    <source>
        <dbReference type="Proteomes" id="UP001515500"/>
    </source>
</evidence>
<protein>
    <submittedName>
        <fullName evidence="18">Peroxidase 39-like</fullName>
    </submittedName>
</protein>
<dbReference type="InterPro" id="IPR000823">
    <property type="entry name" value="Peroxidase_pln"/>
</dbReference>
<keyword evidence="4" id="KW-0349">Heme</keyword>
<dbReference type="RefSeq" id="XP_039134171.1">
    <property type="nucleotide sequence ID" value="XM_039278237.1"/>
</dbReference>
<feature type="binding site" evidence="11">
    <location>
        <position position="69"/>
    </location>
    <ligand>
        <name>Ca(2+)</name>
        <dbReference type="ChEBI" id="CHEBI:29108"/>
        <label>1</label>
    </ligand>
</feature>
<dbReference type="Gene3D" id="1.10.520.10">
    <property type="match status" value="1"/>
</dbReference>
<keyword evidence="8" id="KW-0408">Iron</keyword>
<evidence type="ECO:0000256" key="7">
    <source>
        <dbReference type="ARBA" id="ARBA00023002"/>
    </source>
</evidence>
<dbReference type="GeneID" id="120271550"/>
<dbReference type="InterPro" id="IPR019794">
    <property type="entry name" value="Peroxidases_AS"/>
</dbReference>
<feature type="site" description="Transition state stabilizer" evidence="12">
    <location>
        <position position="59"/>
    </location>
</feature>
<comment type="cofactor">
    <cofactor evidence="2">
        <name>heme b</name>
        <dbReference type="ChEBI" id="CHEBI:60344"/>
    </cofactor>
</comment>
<evidence type="ECO:0000256" key="4">
    <source>
        <dbReference type="ARBA" id="ARBA00022617"/>
    </source>
</evidence>
<keyword evidence="7" id="KW-0560">Oxidoreductase</keyword>
<proteinExistence type="inferred from homology"/>
<evidence type="ECO:0000256" key="10">
    <source>
        <dbReference type="PIRSR" id="PIRSR600823-1"/>
    </source>
</evidence>
<evidence type="ECO:0000256" key="9">
    <source>
        <dbReference type="ARBA" id="ARBA00023324"/>
    </source>
</evidence>
<accession>A0AB40C337</accession>
<evidence type="ECO:0000256" key="3">
    <source>
        <dbReference type="ARBA" id="ARBA00022559"/>
    </source>
</evidence>
<dbReference type="GO" id="GO:0006979">
    <property type="term" value="P:response to oxidative stress"/>
    <property type="evidence" value="ECO:0007669"/>
    <property type="project" value="InterPro"/>
</dbReference>
<evidence type="ECO:0000256" key="6">
    <source>
        <dbReference type="ARBA" id="ARBA00022837"/>
    </source>
</evidence>
<dbReference type="PROSITE" id="PS00436">
    <property type="entry name" value="PEROXIDASE_2"/>
    <property type="match status" value="1"/>
</dbReference>
<dbReference type="Proteomes" id="UP001515500">
    <property type="component" value="Chromosome 11"/>
</dbReference>
<keyword evidence="5 11" id="KW-0479">Metal-binding</keyword>
<keyword evidence="3" id="KW-0575">Peroxidase</keyword>
<sequence length="124" mass="13986">MGSIMCLQICSLLGLLIVTDADLQLGLYTKTCPKAESIVFQYNREHIPHARSLAAAVLRMHFHDCFVRGCHALVLLNSISKTPEEKRTPPNLSLRGFSFIDQIKSLVEKECLELFHVRTLSAFK</sequence>
<dbReference type="GO" id="GO:0046872">
    <property type="term" value="F:metal ion binding"/>
    <property type="evidence" value="ECO:0007669"/>
    <property type="project" value="UniProtKB-KW"/>
</dbReference>
<keyword evidence="17" id="KW-1185">Reference proteome</keyword>
<dbReference type="GO" id="GO:0042744">
    <property type="term" value="P:hydrogen peroxide catabolic process"/>
    <property type="evidence" value="ECO:0007669"/>
    <property type="project" value="UniProtKB-KW"/>
</dbReference>
<comment type="cofactor">
    <cofactor evidence="11">
        <name>Ca(2+)</name>
        <dbReference type="ChEBI" id="CHEBI:29108"/>
    </cofactor>
    <text evidence="11">Binds 2 calcium ions per subunit.</text>
</comment>
<dbReference type="InterPro" id="IPR002016">
    <property type="entry name" value="Haem_peroxidase"/>
</dbReference>
<dbReference type="Pfam" id="PF00141">
    <property type="entry name" value="peroxidase"/>
    <property type="match status" value="1"/>
</dbReference>
<feature type="disulfide bond" evidence="13">
    <location>
        <begin position="32"/>
        <end position="111"/>
    </location>
</feature>
<evidence type="ECO:0000259" key="16">
    <source>
        <dbReference type="PROSITE" id="PS50873"/>
    </source>
</evidence>
<evidence type="ECO:0000256" key="5">
    <source>
        <dbReference type="ARBA" id="ARBA00022723"/>
    </source>
</evidence>
<dbReference type="AlphaFoldDB" id="A0AB40C337"/>
<keyword evidence="9" id="KW-0376">Hydrogen peroxide</keyword>
<evidence type="ECO:0000256" key="2">
    <source>
        <dbReference type="ARBA" id="ARBA00001970"/>
    </source>
</evidence>
<dbReference type="GO" id="GO:0140825">
    <property type="term" value="F:lactoperoxidase activity"/>
    <property type="evidence" value="ECO:0007669"/>
    <property type="project" value="UniProtKB-EC"/>
</dbReference>
<gene>
    <name evidence="18" type="primary">LOC120271550</name>
</gene>
<keyword evidence="13" id="KW-1015">Disulfide bond</keyword>
<feature type="binding site" evidence="11">
    <location>
        <position position="67"/>
    </location>
    <ligand>
        <name>Ca(2+)</name>
        <dbReference type="ChEBI" id="CHEBI:29108"/>
        <label>1</label>
    </ligand>
</feature>
<comment type="similarity">
    <text evidence="14">Belongs to the peroxidase family.</text>
</comment>
<feature type="binding site" evidence="11">
    <location>
        <position position="85"/>
    </location>
    <ligand>
        <name>Ca(2+)</name>
        <dbReference type="ChEBI" id="CHEBI:29108"/>
        <label>1</label>
    </ligand>
</feature>
<dbReference type="GO" id="GO:0020037">
    <property type="term" value="F:heme binding"/>
    <property type="evidence" value="ECO:0007669"/>
    <property type="project" value="InterPro"/>
</dbReference>
<feature type="active site" description="Proton acceptor" evidence="10">
    <location>
        <position position="63"/>
    </location>
</feature>
<evidence type="ECO:0000256" key="12">
    <source>
        <dbReference type="PIRSR" id="PIRSR600823-4"/>
    </source>
</evidence>
<comment type="catalytic activity">
    <reaction evidence="1">
        <text>2 a phenolic donor + H2O2 = 2 a phenolic radical donor + 2 H2O</text>
        <dbReference type="Rhea" id="RHEA:56136"/>
        <dbReference type="ChEBI" id="CHEBI:15377"/>
        <dbReference type="ChEBI" id="CHEBI:16240"/>
        <dbReference type="ChEBI" id="CHEBI:139520"/>
        <dbReference type="ChEBI" id="CHEBI:139521"/>
        <dbReference type="EC" id="1.11.1.7"/>
    </reaction>
</comment>
<feature type="binding site" evidence="11">
    <location>
        <position position="64"/>
    </location>
    <ligand>
        <name>Ca(2+)</name>
        <dbReference type="ChEBI" id="CHEBI:29108"/>
        <label>1</label>
    </ligand>
</feature>
<evidence type="ECO:0000256" key="8">
    <source>
        <dbReference type="ARBA" id="ARBA00023004"/>
    </source>
</evidence>
<evidence type="ECO:0000256" key="15">
    <source>
        <dbReference type="SAM" id="SignalP"/>
    </source>
</evidence>
<dbReference type="InterPro" id="IPR010255">
    <property type="entry name" value="Haem_peroxidase_sf"/>
</dbReference>
<evidence type="ECO:0000256" key="11">
    <source>
        <dbReference type="PIRSR" id="PIRSR600823-3"/>
    </source>
</evidence>
<evidence type="ECO:0000313" key="18">
    <source>
        <dbReference type="RefSeq" id="XP_039134171.1"/>
    </source>
</evidence>
<feature type="chain" id="PRO_5044254585" evidence="15">
    <location>
        <begin position="22"/>
        <end position="124"/>
    </location>
</feature>
<dbReference type="PROSITE" id="PS50873">
    <property type="entry name" value="PEROXIDASE_4"/>
    <property type="match status" value="1"/>
</dbReference>
<name>A0AB40C337_DIOCR</name>
<evidence type="ECO:0000256" key="1">
    <source>
        <dbReference type="ARBA" id="ARBA00000189"/>
    </source>
</evidence>
<feature type="signal peptide" evidence="15">
    <location>
        <begin position="1"/>
        <end position="21"/>
    </location>
</feature>
<keyword evidence="15" id="KW-0732">Signal</keyword>
<evidence type="ECO:0000256" key="13">
    <source>
        <dbReference type="PIRSR" id="PIRSR600823-5"/>
    </source>
</evidence>
<dbReference type="PRINTS" id="PR00461">
    <property type="entry name" value="PLPEROXIDASE"/>
</dbReference>
<dbReference type="PANTHER" id="PTHR31235">
    <property type="entry name" value="PEROXIDASE 25-RELATED"/>
    <property type="match status" value="1"/>
</dbReference>
<dbReference type="SUPFAM" id="SSF48113">
    <property type="entry name" value="Heme-dependent peroxidases"/>
    <property type="match status" value="1"/>
</dbReference>
<organism evidence="17 18">
    <name type="scientific">Dioscorea cayennensis subsp. rotundata</name>
    <name type="common">White Guinea yam</name>
    <name type="synonym">Dioscorea rotundata</name>
    <dbReference type="NCBI Taxonomy" id="55577"/>
    <lineage>
        <taxon>Eukaryota</taxon>
        <taxon>Viridiplantae</taxon>
        <taxon>Streptophyta</taxon>
        <taxon>Embryophyta</taxon>
        <taxon>Tracheophyta</taxon>
        <taxon>Spermatophyta</taxon>
        <taxon>Magnoliopsida</taxon>
        <taxon>Liliopsida</taxon>
        <taxon>Dioscoreales</taxon>
        <taxon>Dioscoreaceae</taxon>
        <taxon>Dioscorea</taxon>
    </lineage>
</organism>
<feature type="domain" description="Plant heme peroxidase family profile" evidence="16">
    <location>
        <begin position="22"/>
        <end position="111"/>
    </location>
</feature>